<dbReference type="Proteomes" id="UP000198348">
    <property type="component" value="Unassembled WGS sequence"/>
</dbReference>
<organism evidence="1 2">
    <name type="scientific">Haloechinothrix alba</name>
    <dbReference type="NCBI Taxonomy" id="664784"/>
    <lineage>
        <taxon>Bacteria</taxon>
        <taxon>Bacillati</taxon>
        <taxon>Actinomycetota</taxon>
        <taxon>Actinomycetes</taxon>
        <taxon>Pseudonocardiales</taxon>
        <taxon>Pseudonocardiaceae</taxon>
        <taxon>Haloechinothrix</taxon>
    </lineage>
</organism>
<evidence type="ECO:0000313" key="2">
    <source>
        <dbReference type="Proteomes" id="UP000198348"/>
    </source>
</evidence>
<gene>
    <name evidence="1" type="ORF">SAMN06265360_10648</name>
</gene>
<reference evidence="1 2" key="1">
    <citation type="submission" date="2017-06" db="EMBL/GenBank/DDBJ databases">
        <authorList>
            <person name="Kim H.J."/>
            <person name="Triplett B.A."/>
        </authorList>
    </citation>
    <scope>NUCLEOTIDE SEQUENCE [LARGE SCALE GENOMIC DNA]</scope>
    <source>
        <strain evidence="1 2">DSM 45207</strain>
    </source>
</reference>
<name>A0A238WCZ1_9PSEU</name>
<dbReference type="AlphaFoldDB" id="A0A238WCZ1"/>
<accession>A0A238WCZ1</accession>
<dbReference type="EMBL" id="FZNW01000006">
    <property type="protein sequence ID" value="SNR44420.1"/>
    <property type="molecule type" value="Genomic_DNA"/>
</dbReference>
<evidence type="ECO:0000313" key="1">
    <source>
        <dbReference type="EMBL" id="SNR44420.1"/>
    </source>
</evidence>
<protein>
    <submittedName>
        <fullName evidence="1">Uncharacterized protein</fullName>
    </submittedName>
</protein>
<keyword evidence="2" id="KW-1185">Reference proteome</keyword>
<sequence length="57" mass="5839">MGDRAELDAKQVLMEQGLSAPDAALSAQIMRARGLFATPPEARTCSCGCGDLGGGDQ</sequence>
<proteinExistence type="predicted"/>